<organism evidence="6 7">
    <name type="scientific">Glycomyces endophyticus</name>
    <dbReference type="NCBI Taxonomy" id="480996"/>
    <lineage>
        <taxon>Bacteria</taxon>
        <taxon>Bacillati</taxon>
        <taxon>Actinomycetota</taxon>
        <taxon>Actinomycetes</taxon>
        <taxon>Glycomycetales</taxon>
        <taxon>Glycomycetaceae</taxon>
        <taxon>Glycomyces</taxon>
    </lineage>
</organism>
<dbReference type="Proteomes" id="UP001499851">
    <property type="component" value="Unassembled WGS sequence"/>
</dbReference>
<dbReference type="EMBL" id="BAAAQF010000005">
    <property type="protein sequence ID" value="GAA1673084.1"/>
    <property type="molecule type" value="Genomic_DNA"/>
</dbReference>
<dbReference type="InterPro" id="IPR013325">
    <property type="entry name" value="RNA_pol_sigma_r2"/>
</dbReference>
<dbReference type="InterPro" id="IPR007627">
    <property type="entry name" value="RNA_pol_sigma70_r2"/>
</dbReference>
<dbReference type="Pfam" id="PF04542">
    <property type="entry name" value="Sigma70_r2"/>
    <property type="match status" value="1"/>
</dbReference>
<accession>A0ABN2GLB2</accession>
<comment type="caution">
    <text evidence="6">The sequence shown here is derived from an EMBL/GenBank/DDBJ whole genome shotgun (WGS) entry which is preliminary data.</text>
</comment>
<evidence type="ECO:0000259" key="5">
    <source>
        <dbReference type="Pfam" id="PF04542"/>
    </source>
</evidence>
<keyword evidence="2" id="KW-0731">Sigma factor</keyword>
<gene>
    <name evidence="6" type="ORF">GCM10009830_19180</name>
</gene>
<dbReference type="RefSeq" id="WP_344485027.1">
    <property type="nucleotide sequence ID" value="NZ_BAAAQF010000005.1"/>
</dbReference>
<feature type="domain" description="RNA polymerase sigma-70 region 2" evidence="5">
    <location>
        <begin position="40"/>
        <end position="108"/>
    </location>
</feature>
<sequence>MHDRSDRPPDAYDLLLPLFGDLARLAGDDPARTQVRERLIVGHLPIAEGVALRFAGLGADPDALLETASVALIHAIDRFDPAEDGDFLAFAVPAITGEVRRHCRDTAWPGRSPHRSRALRTVVGAAAAEFERERGRPATLAELAERLGITETEAAVGLTDPPKGR</sequence>
<dbReference type="PANTHER" id="PTHR30385">
    <property type="entry name" value="SIGMA FACTOR F FLAGELLAR"/>
    <property type="match status" value="1"/>
</dbReference>
<evidence type="ECO:0000256" key="1">
    <source>
        <dbReference type="ARBA" id="ARBA00023015"/>
    </source>
</evidence>
<keyword evidence="4" id="KW-0804">Transcription</keyword>
<evidence type="ECO:0000256" key="3">
    <source>
        <dbReference type="ARBA" id="ARBA00023125"/>
    </source>
</evidence>
<dbReference type="Gene3D" id="1.10.10.10">
    <property type="entry name" value="Winged helix-like DNA-binding domain superfamily/Winged helix DNA-binding domain"/>
    <property type="match status" value="1"/>
</dbReference>
<evidence type="ECO:0000313" key="7">
    <source>
        <dbReference type="Proteomes" id="UP001499851"/>
    </source>
</evidence>
<proteinExistence type="predicted"/>
<evidence type="ECO:0000313" key="6">
    <source>
        <dbReference type="EMBL" id="GAA1673084.1"/>
    </source>
</evidence>
<dbReference type="Gene3D" id="1.20.120.1810">
    <property type="match status" value="1"/>
</dbReference>
<keyword evidence="7" id="KW-1185">Reference proteome</keyword>
<name>A0ABN2GLB2_9ACTN</name>
<dbReference type="InterPro" id="IPR036388">
    <property type="entry name" value="WH-like_DNA-bd_sf"/>
</dbReference>
<evidence type="ECO:0000256" key="4">
    <source>
        <dbReference type="ARBA" id="ARBA00023163"/>
    </source>
</evidence>
<keyword evidence="3" id="KW-0238">DNA-binding</keyword>
<dbReference type="SUPFAM" id="SSF88946">
    <property type="entry name" value="Sigma2 domain of RNA polymerase sigma factors"/>
    <property type="match status" value="1"/>
</dbReference>
<evidence type="ECO:0000256" key="2">
    <source>
        <dbReference type="ARBA" id="ARBA00023082"/>
    </source>
</evidence>
<protein>
    <recommendedName>
        <fullName evidence="5">RNA polymerase sigma-70 region 2 domain-containing protein</fullName>
    </recommendedName>
</protein>
<keyword evidence="1" id="KW-0805">Transcription regulation</keyword>
<reference evidence="6 7" key="1">
    <citation type="journal article" date="2019" name="Int. J. Syst. Evol. Microbiol.">
        <title>The Global Catalogue of Microorganisms (GCM) 10K type strain sequencing project: providing services to taxonomists for standard genome sequencing and annotation.</title>
        <authorList>
            <consortium name="The Broad Institute Genomics Platform"/>
            <consortium name="The Broad Institute Genome Sequencing Center for Infectious Disease"/>
            <person name="Wu L."/>
            <person name="Ma J."/>
        </authorList>
    </citation>
    <scope>NUCLEOTIDE SEQUENCE [LARGE SCALE GENOMIC DNA]</scope>
    <source>
        <strain evidence="6 7">JCM 16001</strain>
    </source>
</reference>
<dbReference type="PANTHER" id="PTHR30385:SF4">
    <property type="entry name" value="RNA POLYMERASE SIGMA-E FACTOR"/>
    <property type="match status" value="1"/>
</dbReference>